<dbReference type="EMBL" id="LT594324">
    <property type="protein sequence ID" value="SBT52428.1"/>
    <property type="molecule type" value="Genomic_DNA"/>
</dbReference>
<evidence type="ECO:0000313" key="1">
    <source>
        <dbReference type="EMBL" id="SBT52428.1"/>
    </source>
</evidence>
<dbReference type="OrthoDB" id="3397798at2"/>
<protein>
    <submittedName>
        <fullName evidence="1">Uncharacterized protein</fullName>
    </submittedName>
</protein>
<reference evidence="1 2" key="1">
    <citation type="submission" date="2016-06" db="EMBL/GenBank/DDBJ databases">
        <authorList>
            <person name="Kjaerup R.B."/>
            <person name="Dalgaard T.S."/>
            <person name="Juul-Madsen H.R."/>
        </authorList>
    </citation>
    <scope>NUCLEOTIDE SEQUENCE [LARGE SCALE GENOMIC DNA]</scope>
    <source>
        <strain evidence="1 2">DSM 45248</strain>
    </source>
</reference>
<proteinExistence type="predicted"/>
<sequence>MGADDRVRGALLAGLASFAVLLGAGWWRHSAPVLGPVDASPSPSTLARPQRVFTLDPRTGQGPEEDPDETVLAEPLDPQNVVLLGSLWEARSHLTPGDGPLVRQVNPEFGERHLLTASCTGPGTLTVEWSGAEEDYTSLTTTCAATPIVQPLTASGGPMLVRFTVEDGAVGLDARLARQP</sequence>
<keyword evidence="2" id="KW-1185">Reference proteome</keyword>
<gene>
    <name evidence="1" type="ORF">GA0070621_4417</name>
</gene>
<organism evidence="1 2">
    <name type="scientific">Micromonospora narathiwatensis</name>
    <dbReference type="NCBI Taxonomy" id="299146"/>
    <lineage>
        <taxon>Bacteria</taxon>
        <taxon>Bacillati</taxon>
        <taxon>Actinomycetota</taxon>
        <taxon>Actinomycetes</taxon>
        <taxon>Micromonosporales</taxon>
        <taxon>Micromonosporaceae</taxon>
        <taxon>Micromonospora</taxon>
    </lineage>
</organism>
<dbReference type="AlphaFoldDB" id="A0A1A9A8I8"/>
<dbReference type="RefSeq" id="WP_091198852.1">
    <property type="nucleotide sequence ID" value="NZ_LT594324.1"/>
</dbReference>
<dbReference type="Proteomes" id="UP000198765">
    <property type="component" value="Chromosome I"/>
</dbReference>
<evidence type="ECO:0000313" key="2">
    <source>
        <dbReference type="Proteomes" id="UP000198765"/>
    </source>
</evidence>
<dbReference type="PATRIC" id="fig|299146.4.peg.4568"/>
<name>A0A1A9A8I8_9ACTN</name>
<accession>A0A1A9A8I8</accession>